<keyword evidence="4" id="KW-0732">Signal</keyword>
<dbReference type="Pfam" id="PF03480">
    <property type="entry name" value="DctP"/>
    <property type="match status" value="1"/>
</dbReference>
<dbReference type="NCBIfam" id="NF037995">
    <property type="entry name" value="TRAP_S1"/>
    <property type="match status" value="1"/>
</dbReference>
<dbReference type="InterPro" id="IPR004682">
    <property type="entry name" value="TRAP_DctP"/>
</dbReference>
<dbReference type="CDD" id="cd13679">
    <property type="entry name" value="PBP2_TRAP_YiaO_like"/>
    <property type="match status" value="1"/>
</dbReference>
<protein>
    <submittedName>
        <fullName evidence="5">ABC transporter substrate-binding protein</fullName>
    </submittedName>
</protein>
<dbReference type="PIRSF" id="PIRSF006470">
    <property type="entry name" value="DctB"/>
    <property type="match status" value="1"/>
</dbReference>
<dbReference type="OrthoDB" id="9776801at2"/>
<dbReference type="EMBL" id="PDOD01000004">
    <property type="protein sequence ID" value="PYZ92442.1"/>
    <property type="molecule type" value="Genomic_DNA"/>
</dbReference>
<dbReference type="Proteomes" id="UP000248214">
    <property type="component" value="Unassembled WGS sequence"/>
</dbReference>
<reference evidence="5 6" key="1">
    <citation type="submission" date="2017-10" db="EMBL/GenBank/DDBJ databases">
        <title>Bacillus sp. nov., a halophilic bacterium isolated from a Keqin Lake.</title>
        <authorList>
            <person name="Wang H."/>
        </authorList>
    </citation>
    <scope>NUCLEOTIDE SEQUENCE [LARGE SCALE GENOMIC DNA]</scope>
    <source>
        <strain evidence="5 6">KQ-12</strain>
    </source>
</reference>
<dbReference type="PANTHER" id="PTHR33376:SF4">
    <property type="entry name" value="SIALIC ACID-BINDING PERIPLASMIC PROTEIN SIAP"/>
    <property type="match status" value="1"/>
</dbReference>
<comment type="subcellular location">
    <subcellularLocation>
        <location evidence="1">Cell envelope</location>
    </subcellularLocation>
</comment>
<dbReference type="InterPro" id="IPR038404">
    <property type="entry name" value="TRAP_DctP_sf"/>
</dbReference>
<keyword evidence="6" id="KW-1185">Reference proteome</keyword>
<evidence type="ECO:0000256" key="1">
    <source>
        <dbReference type="ARBA" id="ARBA00004196"/>
    </source>
</evidence>
<gene>
    <name evidence="5" type="ORF">CR194_15215</name>
</gene>
<name>A0A323TA06_9BACI</name>
<dbReference type="AlphaFoldDB" id="A0A323TA06"/>
<dbReference type="Gene3D" id="3.40.190.170">
    <property type="entry name" value="Bacterial extracellular solute-binding protein, family 7"/>
    <property type="match status" value="1"/>
</dbReference>
<evidence type="ECO:0000256" key="3">
    <source>
        <dbReference type="ARBA" id="ARBA00022448"/>
    </source>
</evidence>
<accession>A0A323TA06</accession>
<dbReference type="InterPro" id="IPR018389">
    <property type="entry name" value="DctP_fam"/>
</dbReference>
<organism evidence="5 6">
    <name type="scientific">Salipaludibacillus keqinensis</name>
    <dbReference type="NCBI Taxonomy" id="2045207"/>
    <lineage>
        <taxon>Bacteria</taxon>
        <taxon>Bacillati</taxon>
        <taxon>Bacillota</taxon>
        <taxon>Bacilli</taxon>
        <taxon>Bacillales</taxon>
        <taxon>Bacillaceae</taxon>
    </lineage>
</organism>
<sequence>MVVGMLMMLLVVACGDNNNGGNELNNNGANDVETNEDNGAEEEVEIDEEAAGDAEFTIRAGIGLNSEHPQYKGLEKFKELVEEETDGAIYVETYHSGQLGDDRSMMEALQLGSQEVTVPSTAPIANFINEFSIFDFPFLFPNSEVADEVLDGEVGQKFLDMLDDQNLKGLAYWENGFRDLTNSEQEVASVEDFEGLTIRTMENDLHLDAFRAMGANPTPMAFTELFTALQQGTVDGQENPFATIYLEGFYEVQDYVSDTHHIYSPFVFMMSKPFYDSLPEDYQTVVDEAALEAGEYQRELNREANDQYLENLIEEGMTFTEITDEAREEMREAIEPVLEEYAQQIDQDLVDEVYQAIEDAE</sequence>
<proteinExistence type="inferred from homology"/>
<evidence type="ECO:0000313" key="6">
    <source>
        <dbReference type="Proteomes" id="UP000248214"/>
    </source>
</evidence>
<evidence type="ECO:0000256" key="2">
    <source>
        <dbReference type="ARBA" id="ARBA00009023"/>
    </source>
</evidence>
<evidence type="ECO:0000256" key="4">
    <source>
        <dbReference type="ARBA" id="ARBA00022729"/>
    </source>
</evidence>
<comment type="similarity">
    <text evidence="2">Belongs to the bacterial solute-binding protein 7 family.</text>
</comment>
<keyword evidence="3" id="KW-0813">Transport</keyword>
<dbReference type="PANTHER" id="PTHR33376">
    <property type="match status" value="1"/>
</dbReference>
<dbReference type="GO" id="GO:0055085">
    <property type="term" value="P:transmembrane transport"/>
    <property type="evidence" value="ECO:0007669"/>
    <property type="project" value="InterPro"/>
</dbReference>
<dbReference type="GO" id="GO:0030288">
    <property type="term" value="C:outer membrane-bounded periplasmic space"/>
    <property type="evidence" value="ECO:0007669"/>
    <property type="project" value="InterPro"/>
</dbReference>
<dbReference type="SUPFAM" id="SSF53850">
    <property type="entry name" value="Periplasmic binding protein-like II"/>
    <property type="match status" value="1"/>
</dbReference>
<dbReference type="NCBIfam" id="TIGR00787">
    <property type="entry name" value="dctP"/>
    <property type="match status" value="1"/>
</dbReference>
<comment type="caution">
    <text evidence="5">The sequence shown here is derived from an EMBL/GenBank/DDBJ whole genome shotgun (WGS) entry which is preliminary data.</text>
</comment>
<evidence type="ECO:0000313" key="5">
    <source>
        <dbReference type="EMBL" id="PYZ92442.1"/>
    </source>
</evidence>